<evidence type="ECO:0008006" key="4">
    <source>
        <dbReference type="Google" id="ProtNLM"/>
    </source>
</evidence>
<gene>
    <name evidence="2" type="ORF">FBF48_11010</name>
</gene>
<sequence>MATSKVVRRETEVVTVQSFLAAAHKENSKISPDDLGLGIASVGVALVATAFAKYIAPKMAKVLEV</sequence>
<keyword evidence="1" id="KW-0472">Membrane</keyword>
<evidence type="ECO:0000256" key="1">
    <source>
        <dbReference type="SAM" id="Phobius"/>
    </source>
</evidence>
<dbReference type="EMBL" id="VDCW01000148">
    <property type="protein sequence ID" value="TNF64260.1"/>
    <property type="molecule type" value="Genomic_DNA"/>
</dbReference>
<proteinExistence type="predicted"/>
<feature type="transmembrane region" description="Helical" evidence="1">
    <location>
        <begin position="35"/>
        <end position="56"/>
    </location>
</feature>
<evidence type="ECO:0000313" key="3">
    <source>
        <dbReference type="Proteomes" id="UP000308186"/>
    </source>
</evidence>
<feature type="non-terminal residue" evidence="2">
    <location>
        <position position="65"/>
    </location>
</feature>
<dbReference type="Proteomes" id="UP000308186">
    <property type="component" value="Unassembled WGS sequence"/>
</dbReference>
<keyword evidence="1" id="KW-0812">Transmembrane</keyword>
<evidence type="ECO:0000313" key="2">
    <source>
        <dbReference type="EMBL" id="TNF64260.1"/>
    </source>
</evidence>
<dbReference type="RefSeq" id="WP_139724995.1">
    <property type="nucleotide sequence ID" value="NZ_VDCW01000148.1"/>
</dbReference>
<accession>A0AAX2UZ40</accession>
<name>A0AAX2UZ40_STRSL</name>
<comment type="caution">
    <text evidence="2">The sequence shown here is derived from an EMBL/GenBank/DDBJ whole genome shotgun (WGS) entry which is preliminary data.</text>
</comment>
<keyword evidence="1" id="KW-1133">Transmembrane helix</keyword>
<organism evidence="2 3">
    <name type="scientific">Streptococcus salivarius</name>
    <dbReference type="NCBI Taxonomy" id="1304"/>
    <lineage>
        <taxon>Bacteria</taxon>
        <taxon>Bacillati</taxon>
        <taxon>Bacillota</taxon>
        <taxon>Bacilli</taxon>
        <taxon>Lactobacillales</taxon>
        <taxon>Streptococcaceae</taxon>
        <taxon>Streptococcus</taxon>
    </lineage>
</organism>
<reference evidence="2 3" key="1">
    <citation type="submission" date="2019-06" db="EMBL/GenBank/DDBJ databases">
        <title>Genome Announcement To Ensure Probiotic Safety of Streptococcus salivarius UBSS01.</title>
        <authorList>
            <person name="Sulthana A."/>
            <person name="Lakshmi S.G."/>
            <person name="Madempudi R.S."/>
        </authorList>
    </citation>
    <scope>NUCLEOTIDE SEQUENCE [LARGE SCALE GENOMIC DNA]</scope>
    <source>
        <strain evidence="2 3">UBSS01</strain>
    </source>
</reference>
<dbReference type="AlphaFoldDB" id="A0AAX2UZ40"/>
<protein>
    <recommendedName>
        <fullName evidence="4">Class IIb bacteriocin, lactobin A/cerein 7B family</fullName>
    </recommendedName>
</protein>